<sequence length="75" mass="8433">MSAQRKARDDDKRLGRFYFAVPASAPRNPVVAAMARRESSQGAGRHLRTHRAERRAQKVALQKAARDFGRRADDA</sequence>
<gene>
    <name evidence="2" type="ORF">CKY39_02605</name>
</gene>
<reference evidence="2 3" key="1">
    <citation type="submission" date="2017-09" db="EMBL/GenBank/DDBJ databases">
        <title>The diverse metabolic capabilities of V. boronicumulans make it an excellent choice for continued studies on novel biodegradation.</title>
        <authorList>
            <person name="Sun S."/>
        </authorList>
    </citation>
    <scope>NUCLEOTIDE SEQUENCE [LARGE SCALE GENOMIC DNA]</scope>
    <source>
        <strain evidence="2 3">J1</strain>
    </source>
</reference>
<dbReference type="Proteomes" id="UP000217154">
    <property type="component" value="Chromosome"/>
</dbReference>
<dbReference type="AlphaFoldDB" id="A0A250DD94"/>
<proteinExistence type="predicted"/>
<dbReference type="GeneID" id="82270954"/>
<organism evidence="2 3">
    <name type="scientific">Variovorax boronicumulans</name>
    <dbReference type="NCBI Taxonomy" id="436515"/>
    <lineage>
        <taxon>Bacteria</taxon>
        <taxon>Pseudomonadati</taxon>
        <taxon>Pseudomonadota</taxon>
        <taxon>Betaproteobacteria</taxon>
        <taxon>Burkholderiales</taxon>
        <taxon>Comamonadaceae</taxon>
        <taxon>Variovorax</taxon>
    </lineage>
</organism>
<dbReference type="RefSeq" id="WP_062479749.1">
    <property type="nucleotide sequence ID" value="NZ_BKDH01000003.1"/>
</dbReference>
<dbReference type="EMBL" id="CP023284">
    <property type="protein sequence ID" value="ATA52234.1"/>
    <property type="molecule type" value="Genomic_DNA"/>
</dbReference>
<feature type="region of interest" description="Disordered" evidence="1">
    <location>
        <begin position="37"/>
        <end position="57"/>
    </location>
</feature>
<evidence type="ECO:0000313" key="2">
    <source>
        <dbReference type="EMBL" id="ATA52234.1"/>
    </source>
</evidence>
<evidence type="ECO:0000313" key="3">
    <source>
        <dbReference type="Proteomes" id="UP000217154"/>
    </source>
</evidence>
<evidence type="ECO:0000256" key="1">
    <source>
        <dbReference type="SAM" id="MobiDB-lite"/>
    </source>
</evidence>
<protein>
    <submittedName>
        <fullName evidence="2">Uncharacterized protein</fullName>
    </submittedName>
</protein>
<accession>A0A250DD94</accession>
<name>A0A250DD94_9BURK</name>
<dbReference type="KEGG" id="vbo:CKY39_02605"/>